<dbReference type="InterPro" id="IPR023149">
    <property type="entry name" value="Trans_acon_MeTrfase_C"/>
</dbReference>
<keyword evidence="4 5" id="KW-0949">S-adenosyl-L-methionine</keyword>
<dbReference type="Pfam" id="PF13649">
    <property type="entry name" value="Methyltransf_25"/>
    <property type="match status" value="1"/>
</dbReference>
<proteinExistence type="inferred from homology"/>
<keyword evidence="2 5" id="KW-0489">Methyltransferase</keyword>
<evidence type="ECO:0000259" key="6">
    <source>
        <dbReference type="Pfam" id="PF13649"/>
    </source>
</evidence>
<dbReference type="EC" id="2.1.1.144" evidence="5"/>
<name>A0ABV1NWV3_9ACTN</name>
<accession>A0ABV1NWV3</accession>
<keyword evidence="8" id="KW-1185">Reference proteome</keyword>
<comment type="caution">
    <text evidence="7">The sequence shown here is derived from an EMBL/GenBank/DDBJ whole genome shotgun (WGS) entry which is preliminary data.</text>
</comment>
<dbReference type="RefSeq" id="WP_349804213.1">
    <property type="nucleotide sequence ID" value="NZ_JBEGDP010000005.1"/>
</dbReference>
<comment type="function">
    <text evidence="5">Catalyzes the S-adenosylmethionine monomethyl esterification of trans-aconitate.</text>
</comment>
<protein>
    <recommendedName>
        <fullName evidence="5">Trans-aconitate 2-methyltransferase</fullName>
        <ecNumber evidence="5">2.1.1.144</ecNumber>
    </recommendedName>
</protein>
<feature type="domain" description="Methyltransferase" evidence="6">
    <location>
        <begin position="41"/>
        <end position="132"/>
    </location>
</feature>
<organism evidence="7 8">
    <name type="scientific">Nocardioides kribbensis</name>
    <dbReference type="NCBI Taxonomy" id="305517"/>
    <lineage>
        <taxon>Bacteria</taxon>
        <taxon>Bacillati</taxon>
        <taxon>Actinomycetota</taxon>
        <taxon>Actinomycetes</taxon>
        <taxon>Propionibacteriales</taxon>
        <taxon>Nocardioidaceae</taxon>
        <taxon>Nocardioides</taxon>
    </lineage>
</organism>
<evidence type="ECO:0000313" key="7">
    <source>
        <dbReference type="EMBL" id="MEQ7847005.1"/>
    </source>
</evidence>
<evidence type="ECO:0000256" key="5">
    <source>
        <dbReference type="HAMAP-Rule" id="MF_00560"/>
    </source>
</evidence>
<evidence type="ECO:0000313" key="8">
    <source>
        <dbReference type="Proteomes" id="UP001482520"/>
    </source>
</evidence>
<dbReference type="EMBL" id="JBEGDP010000005">
    <property type="protein sequence ID" value="MEQ7847005.1"/>
    <property type="molecule type" value="Genomic_DNA"/>
</dbReference>
<dbReference type="PANTHER" id="PTHR43861:SF1">
    <property type="entry name" value="TRANS-ACONITATE 2-METHYLTRANSFERASE"/>
    <property type="match status" value="1"/>
</dbReference>
<dbReference type="Gene3D" id="3.40.50.150">
    <property type="entry name" value="Vaccinia Virus protein VP39"/>
    <property type="match status" value="1"/>
</dbReference>
<dbReference type="InterPro" id="IPR029063">
    <property type="entry name" value="SAM-dependent_MTases_sf"/>
</dbReference>
<comment type="subcellular location">
    <subcellularLocation>
        <location evidence="5">Cytoplasm</location>
    </subcellularLocation>
</comment>
<dbReference type="HAMAP" id="MF_00560">
    <property type="entry name" value="Tran_acon_Me_trans"/>
    <property type="match status" value="1"/>
</dbReference>
<keyword evidence="1 5" id="KW-0963">Cytoplasm</keyword>
<evidence type="ECO:0000256" key="3">
    <source>
        <dbReference type="ARBA" id="ARBA00022679"/>
    </source>
</evidence>
<gene>
    <name evidence="5" type="primary">tam</name>
    <name evidence="7" type="ORF">V6R90_06910</name>
</gene>
<dbReference type="SUPFAM" id="SSF53335">
    <property type="entry name" value="S-adenosyl-L-methionine-dependent methyltransferases"/>
    <property type="match status" value="1"/>
</dbReference>
<comment type="similarity">
    <text evidence="5">Belongs to the methyltransferase superfamily. Tam family.</text>
</comment>
<dbReference type="GO" id="GO:0032259">
    <property type="term" value="P:methylation"/>
    <property type="evidence" value="ECO:0007669"/>
    <property type="project" value="UniProtKB-KW"/>
</dbReference>
<dbReference type="Gene3D" id="1.10.150.290">
    <property type="entry name" value="S-adenosyl-L-methionine-dependent methyltransferases"/>
    <property type="match status" value="1"/>
</dbReference>
<keyword evidence="3 5" id="KW-0808">Transferase</keyword>
<dbReference type="PANTHER" id="PTHR43861">
    <property type="entry name" value="TRANS-ACONITATE 2-METHYLTRANSFERASE-RELATED"/>
    <property type="match status" value="1"/>
</dbReference>
<comment type="catalytic activity">
    <reaction evidence="5">
        <text>trans-aconitate + S-adenosyl-L-methionine = (E)-3-(methoxycarbonyl)pent-2-enedioate + S-adenosyl-L-homocysteine</text>
        <dbReference type="Rhea" id="RHEA:14969"/>
        <dbReference type="ChEBI" id="CHEBI:15708"/>
        <dbReference type="ChEBI" id="CHEBI:57470"/>
        <dbReference type="ChEBI" id="CHEBI:57856"/>
        <dbReference type="ChEBI" id="CHEBI:59789"/>
        <dbReference type="EC" id="2.1.1.144"/>
    </reaction>
</comment>
<reference evidence="7 8" key="1">
    <citation type="submission" date="2024-02" db="EMBL/GenBank/DDBJ databases">
        <title>Full genome sequence of Nocardioides kribbensis.</title>
        <authorList>
            <person name="Poletto B.L."/>
            <person name="Silva G."/>
            <person name="Galante D."/>
            <person name="Campos K.R."/>
            <person name="Santos M.B.N."/>
            <person name="Sacchi C.T."/>
        </authorList>
    </citation>
    <scope>NUCLEOTIDE SEQUENCE [LARGE SCALE GENOMIC DNA]</scope>
    <source>
        <strain evidence="7 8">O4R</strain>
    </source>
</reference>
<evidence type="ECO:0000256" key="4">
    <source>
        <dbReference type="ARBA" id="ARBA00022691"/>
    </source>
</evidence>
<dbReference type="GO" id="GO:0008168">
    <property type="term" value="F:methyltransferase activity"/>
    <property type="evidence" value="ECO:0007669"/>
    <property type="project" value="UniProtKB-KW"/>
</dbReference>
<dbReference type="InterPro" id="IPR023506">
    <property type="entry name" value="Trans-aconitate_MeTrfase"/>
</dbReference>
<dbReference type="CDD" id="cd02440">
    <property type="entry name" value="AdoMet_MTases"/>
    <property type="match status" value="1"/>
</dbReference>
<dbReference type="InterPro" id="IPR041698">
    <property type="entry name" value="Methyltransf_25"/>
</dbReference>
<dbReference type="Proteomes" id="UP001482520">
    <property type="component" value="Unassembled WGS sequence"/>
</dbReference>
<sequence length="268" mass="29444">MHDLTWDPERYLTYADQRGRPFVELLARVGATTPDLAPADVLDLGCGPGNLTELLARRWPDATVRGLDSSAEMVAAARERGGPVDYEVGDLRDWAERAEEQVDVLLTNATLQWLPGHLELLPRLVARVRPGGWFAMQVPGNTGEPSHELRRQLAAEAPYAVHTAGVSSPASHDAVAYLDALVAAGCVDVDAWETTYVHVLTGEDPVFTWISGTGARPTLQALPDALRPDFEAELRRRLARAYPRRADGSVLLPFRRVFAVARVPEARR</sequence>
<evidence type="ECO:0000256" key="2">
    <source>
        <dbReference type="ARBA" id="ARBA00022603"/>
    </source>
</evidence>
<evidence type="ECO:0000256" key="1">
    <source>
        <dbReference type="ARBA" id="ARBA00022490"/>
    </source>
</evidence>